<keyword evidence="20" id="KW-0245">EGF-like domain</keyword>
<dbReference type="PROSITE" id="PS50027">
    <property type="entry name" value="EGF_LAM_2"/>
    <property type="match status" value="1"/>
</dbReference>
<dbReference type="SMART" id="SM00180">
    <property type="entry name" value="EGF_Lam"/>
    <property type="match status" value="1"/>
</dbReference>
<feature type="transmembrane region" description="Helical" evidence="23">
    <location>
        <begin position="1034"/>
        <end position="1054"/>
    </location>
</feature>
<dbReference type="GO" id="GO:0004930">
    <property type="term" value="F:G protein-coupled receptor activity"/>
    <property type="evidence" value="ECO:0007669"/>
    <property type="project" value="UniProtKB-KW"/>
</dbReference>
<reference evidence="30 31" key="1">
    <citation type="submission" date="2019-09" db="EMBL/GenBank/DDBJ databases">
        <title>Bird 10,000 Genomes (B10K) Project - Family phase.</title>
        <authorList>
            <person name="Zhang G."/>
        </authorList>
    </citation>
    <scope>NUCLEOTIDE SEQUENCE [LARGE SCALE GENOMIC DNA]</scope>
    <source>
        <strain evidence="30">B10K-DU-001-61</strain>
        <tissue evidence="30">Muscle</tissue>
    </source>
</reference>
<evidence type="ECO:0000256" key="8">
    <source>
        <dbReference type="ARBA" id="ARBA00022692"/>
    </source>
</evidence>
<evidence type="ECO:0000256" key="14">
    <source>
        <dbReference type="ARBA" id="ARBA00023157"/>
    </source>
</evidence>
<evidence type="ECO:0000259" key="24">
    <source>
        <dbReference type="PROSITE" id="PS50025"/>
    </source>
</evidence>
<evidence type="ECO:0000256" key="1">
    <source>
        <dbReference type="ARBA" id="ARBA00002066"/>
    </source>
</evidence>
<dbReference type="CDD" id="cd00055">
    <property type="entry name" value="EGF_Lam"/>
    <property type="match status" value="1"/>
</dbReference>
<evidence type="ECO:0000256" key="10">
    <source>
        <dbReference type="ARBA" id="ARBA00022737"/>
    </source>
</evidence>
<keyword evidence="11 23" id="KW-1133">Transmembrane helix</keyword>
<protein>
    <submittedName>
        <fullName evidence="30">CELR1 protein</fullName>
    </submittedName>
</protein>
<dbReference type="Gene3D" id="2.10.25.10">
    <property type="entry name" value="Laminin"/>
    <property type="match status" value="3"/>
</dbReference>
<evidence type="ECO:0000313" key="30">
    <source>
        <dbReference type="EMBL" id="NXI49392.1"/>
    </source>
</evidence>
<evidence type="ECO:0000256" key="18">
    <source>
        <dbReference type="ARBA" id="ARBA00023278"/>
    </source>
</evidence>
<evidence type="ECO:0000256" key="5">
    <source>
        <dbReference type="ARBA" id="ARBA00022473"/>
    </source>
</evidence>
<dbReference type="SMART" id="SM00008">
    <property type="entry name" value="HormR"/>
    <property type="match status" value="1"/>
</dbReference>
<dbReference type="Gene3D" id="4.10.1240.10">
    <property type="entry name" value="GPCR, family 2, extracellular hormone receptor domain"/>
    <property type="match status" value="1"/>
</dbReference>
<dbReference type="InterPro" id="IPR036445">
    <property type="entry name" value="GPCR_2_extracell_dom_sf"/>
</dbReference>
<evidence type="ECO:0000256" key="13">
    <source>
        <dbReference type="ARBA" id="ARBA00023136"/>
    </source>
</evidence>
<dbReference type="Gene3D" id="1.20.1070.10">
    <property type="entry name" value="Rhodopsin 7-helix transmembrane proteins"/>
    <property type="match status" value="1"/>
</dbReference>
<feature type="disulfide bond" evidence="20">
    <location>
        <begin position="365"/>
        <end position="374"/>
    </location>
</feature>
<dbReference type="PROSITE" id="PS50221">
    <property type="entry name" value="GAIN_B"/>
    <property type="match status" value="1"/>
</dbReference>
<evidence type="ECO:0000256" key="21">
    <source>
        <dbReference type="PROSITE-ProRule" id="PRU00460"/>
    </source>
</evidence>
<dbReference type="Gene3D" id="2.60.120.200">
    <property type="match status" value="2"/>
</dbReference>
<sequence length="1489" mass="165924">YFLQPNIGRLGIPHGPSGEKVAVVTVDDCDTAVAVRFGSLIGNYTCAAQGTQTGSKKSLDLTGPLLLGGVPNLPEDFPVHNREFIGCMRNLSIDSKPIDMASFIANNGTLPGCAAQRNYCESNWCQNGGTCVNKWNTYLCECPVRYGGKNCEQAMPSPQRFTGESIVIWSDLDITISVPWYIGLMFRTRKVNGMLMQANAGAASKINIQILNNYVQFEVYSGLSQVASLKMSQSRVSDGEWHHLLIELKSAKDGKDIKYLAVMSLDYGMYQSTVQIGNQLPGLKMKSIIVGGVSGDQVSVQQGFYGCMQGVRMGETSTNIATLNMKQAIKINVKEGCEVDNPCDSNPCPQNSYCSDDWDSYSCVCDPGYFGRDCVDVCNLNPCEHVSTCVHKPSSSHGYTCECGQSYYGQYCESKIDQPCPRGWWGNPICGPCNCETSKGFDSDCNKTNGECRCKANYYRPQSSDTCYPCDCFPSGSHTRACDTETGQCPCKPGVIGRQCNRCDNPFAEVTLKGCEVIYNGCPKAFEAGIWWPQTKFGQPAAVPCPKGSVGNAVRHCNIEKGWLPPDLFNCTTNAFLDLKIMNEKLHHNETKLDGDKTIRIVRALQNATKSTPSLYGNDVRTAYQMMIRVLQYESQQQGFDLAATRDVEFNEHVLRVGSALLDRSNKEHWEQIQRTEAGTAHLLRHYEEYFNNVAQNMKKTYMRPFVIVTTNMIIAVDIFDKANFTGARIPRFHEIKEDYPKDLESSVVFPDTLFKPWDRKAVPTMKPSNHKLSSKASSDALSPEGAFAKRRKRHPEDSTPHTVAMVIIYRSLGHLLPENYDPDRRSLRLPNRPIINTPVVSTAIHSDGIPPNLVEKPIIVEYAMLETEERTKPVCVFWNHSIMVGGTGAWSSRGCELFSRNQSHIACQCNHITSFAVLMDISKREVSGGRLVIFQGSGFQGLLIQSWSLEHDSEHRQQTSAMCCTSELVTHQAVIQKSKSNAPASSFLQFVCTVIAILLHYFYMSTFAWMFVEQLHIYRMLTEVRNINFGHMRFYYVVGWGIPAIITGLAVGLDPQGYGNPDFCWLSVHDTLIWSFAGPIVIVVVINTVIFVLAMRASCRRRQRSFEKNGVLSVLRTAFLLLLLISATWLLGLMAVNSDVMTFHYLFAIFSCLQGLFILFFHCVFNKEVRKHLKNTLTGKKPLPDDSTATRATLLTRSLNCNNTYIEEPNMYRTTLGESTVSLESTVRDEAAHKLSGSSSQARAGQTEADSSIFHRNPSKSNEHDSDSDSELSLDEHSSSYASSHSSDSEEDGLEMEKKWNTSTAKNNEHGPLHSTPKVDPLPNHVKPYWPTECVTASDSEDPGGRHKLRVETKVNVELHRENQVNHSGEAPQDKENEGQQKENRPLSHQNNQQPEQRKGILKNKVTYPPPLVDKNMKNRLREKLSDYNQTTISSRTASLGTNDGVRSPSDSGVTVKAARREQSRDQLNGMAMNVHVGTGLADTSDSE</sequence>
<name>A0A7K9TLI9_9AVES</name>
<evidence type="ECO:0000313" key="31">
    <source>
        <dbReference type="Proteomes" id="UP000579406"/>
    </source>
</evidence>
<keyword evidence="12" id="KW-0297">G-protein coupled receptor</keyword>
<dbReference type="FunFam" id="1.25.40.610:FF:000005">
    <property type="entry name" value="cadherin EGF LAG seven-pass G-type receptor 2"/>
    <property type="match status" value="1"/>
</dbReference>
<evidence type="ECO:0000256" key="6">
    <source>
        <dbReference type="ARBA" id="ARBA00022475"/>
    </source>
</evidence>
<dbReference type="InterPro" id="IPR000832">
    <property type="entry name" value="GPCR_2_secretin-like"/>
</dbReference>
<dbReference type="PROSITE" id="PS00650">
    <property type="entry name" value="G_PROTEIN_RECEP_F2_2"/>
    <property type="match status" value="1"/>
</dbReference>
<dbReference type="Gene3D" id="2.60.220.50">
    <property type="match status" value="1"/>
</dbReference>
<feature type="domain" description="Laminin G" evidence="24">
    <location>
        <begin position="156"/>
        <end position="337"/>
    </location>
</feature>
<keyword evidence="16" id="KW-0325">Glycoprotein</keyword>
<dbReference type="FunFam" id="2.60.120.200:FF:000059">
    <property type="entry name" value="Cadherin EGF LAG seven-pass G-type receptor 1"/>
    <property type="match status" value="1"/>
</dbReference>
<evidence type="ECO:0000256" key="16">
    <source>
        <dbReference type="ARBA" id="ARBA00023180"/>
    </source>
</evidence>
<feature type="transmembrane region" description="Helical" evidence="23">
    <location>
        <begin position="1074"/>
        <end position="1095"/>
    </location>
</feature>
<evidence type="ECO:0000256" key="4">
    <source>
        <dbReference type="ARBA" id="ARBA00010933"/>
    </source>
</evidence>
<dbReference type="InterPro" id="IPR057244">
    <property type="entry name" value="GAIN_B"/>
</dbReference>
<dbReference type="FunFam" id="2.10.25.10:FF:000503">
    <property type="entry name" value="Cadherin EGF LAG seven-pass G-type receptor 1"/>
    <property type="match status" value="1"/>
</dbReference>
<comment type="caution">
    <text evidence="20">Lacks conserved residue(s) required for the propagation of feature annotation.</text>
</comment>
<evidence type="ECO:0000259" key="27">
    <source>
        <dbReference type="PROSITE" id="PS50221"/>
    </source>
</evidence>
<dbReference type="InterPro" id="IPR001881">
    <property type="entry name" value="EGF-like_Ca-bd_dom"/>
</dbReference>
<dbReference type="EMBL" id="VWZY01000768">
    <property type="protein sequence ID" value="NXI49392.1"/>
    <property type="molecule type" value="Genomic_DNA"/>
</dbReference>
<feature type="compositionally biased region" description="Polar residues" evidence="22">
    <location>
        <begin position="1428"/>
        <end position="1443"/>
    </location>
</feature>
<dbReference type="Gene3D" id="1.25.40.610">
    <property type="match status" value="1"/>
</dbReference>
<evidence type="ECO:0000256" key="9">
    <source>
        <dbReference type="ARBA" id="ARBA00022729"/>
    </source>
</evidence>
<feature type="non-terminal residue" evidence="30">
    <location>
        <position position="1489"/>
    </location>
</feature>
<dbReference type="Pfam" id="PF00053">
    <property type="entry name" value="EGF_laminin"/>
    <property type="match status" value="1"/>
</dbReference>
<feature type="region of interest" description="Disordered" evidence="22">
    <location>
        <begin position="1228"/>
        <end position="1459"/>
    </location>
</feature>
<keyword evidence="13 23" id="KW-0472">Membrane</keyword>
<dbReference type="FunFam" id="2.170.300.10:FF:000011">
    <property type="entry name" value="cadherin EGF LAG seven-pass G-type receptor 1"/>
    <property type="match status" value="1"/>
</dbReference>
<dbReference type="Pfam" id="PF01825">
    <property type="entry name" value="GPS"/>
    <property type="match status" value="1"/>
</dbReference>
<dbReference type="FunFam" id="2.10.25.10:FF:000113">
    <property type="entry name" value="Cadherin, EGF LAG seven-pass G-type receptor 3"/>
    <property type="match status" value="1"/>
</dbReference>
<keyword evidence="9" id="KW-0732">Signal</keyword>
<organism evidence="30 31">
    <name type="scientific">Chloroceryle aenea</name>
    <name type="common">American pygmy kingfisher</name>
    <dbReference type="NCBI Taxonomy" id="176938"/>
    <lineage>
        <taxon>Eukaryota</taxon>
        <taxon>Metazoa</taxon>
        <taxon>Chordata</taxon>
        <taxon>Craniata</taxon>
        <taxon>Vertebrata</taxon>
        <taxon>Euteleostomi</taxon>
        <taxon>Archelosauria</taxon>
        <taxon>Archosauria</taxon>
        <taxon>Dinosauria</taxon>
        <taxon>Saurischia</taxon>
        <taxon>Theropoda</taxon>
        <taxon>Coelurosauria</taxon>
        <taxon>Aves</taxon>
        <taxon>Neognathae</taxon>
        <taxon>Neoaves</taxon>
        <taxon>Telluraves</taxon>
        <taxon>Coraciimorphae</taxon>
        <taxon>Coraciiformes</taxon>
        <taxon>Cerylidae</taxon>
        <taxon>Chloroceryle</taxon>
    </lineage>
</organism>
<dbReference type="PROSITE" id="PS00010">
    <property type="entry name" value="ASX_HYDROXYL"/>
    <property type="match status" value="2"/>
</dbReference>
<keyword evidence="18" id="KW-0379">Hydroxylation</keyword>
<evidence type="ECO:0000256" key="23">
    <source>
        <dbReference type="SAM" id="Phobius"/>
    </source>
</evidence>
<dbReference type="CDD" id="cd00110">
    <property type="entry name" value="LamG"/>
    <property type="match status" value="1"/>
</dbReference>
<comment type="similarity">
    <text evidence="3">Belongs to the G-protein coupled receptor 2 family. Adhesion G-protein coupled receptor (ADGR) subfamily.</text>
</comment>
<feature type="disulfide bond" evidence="21">
    <location>
        <begin position="470"/>
        <end position="482"/>
    </location>
</feature>
<feature type="transmembrane region" description="Helical" evidence="23">
    <location>
        <begin position="988"/>
        <end position="1013"/>
    </location>
</feature>
<dbReference type="SMART" id="SM00179">
    <property type="entry name" value="EGF_CA"/>
    <property type="match status" value="2"/>
</dbReference>
<dbReference type="InterPro" id="IPR000152">
    <property type="entry name" value="EGF-type_Asp/Asn_hydroxyl_site"/>
</dbReference>
<dbReference type="InterPro" id="IPR000742">
    <property type="entry name" value="EGF"/>
</dbReference>
<dbReference type="FunFam" id="2.10.25.10:FF:000183">
    <property type="entry name" value="Cadherin EGF LAG seven-pass G-type receptor 2"/>
    <property type="match status" value="1"/>
</dbReference>
<evidence type="ECO:0000256" key="15">
    <source>
        <dbReference type="ARBA" id="ARBA00023170"/>
    </source>
</evidence>
<dbReference type="CDD" id="cd00054">
    <property type="entry name" value="EGF_CA"/>
    <property type="match status" value="3"/>
</dbReference>
<keyword evidence="8 23" id="KW-0812">Transmembrane</keyword>
<evidence type="ECO:0000256" key="19">
    <source>
        <dbReference type="ARBA" id="ARBA00023292"/>
    </source>
</evidence>
<feature type="disulfide bond" evidence="20">
    <location>
        <begin position="403"/>
        <end position="412"/>
    </location>
</feature>
<evidence type="ECO:0000259" key="25">
    <source>
        <dbReference type="PROSITE" id="PS50026"/>
    </source>
</evidence>
<feature type="domain" description="EGF-like" evidence="25">
    <location>
        <begin position="376"/>
        <end position="413"/>
    </location>
</feature>
<feature type="disulfide bond" evidence="21">
    <location>
        <begin position="472"/>
        <end position="489"/>
    </location>
</feature>
<dbReference type="GO" id="GO:0007166">
    <property type="term" value="P:cell surface receptor signaling pathway"/>
    <property type="evidence" value="ECO:0007669"/>
    <property type="project" value="InterPro"/>
</dbReference>
<dbReference type="InterPro" id="IPR017981">
    <property type="entry name" value="GPCR_2-like_7TM"/>
</dbReference>
<feature type="domain" description="Laminin G" evidence="24">
    <location>
        <begin position="1"/>
        <end position="113"/>
    </location>
</feature>
<feature type="transmembrane region" description="Helical" evidence="23">
    <location>
        <begin position="1143"/>
        <end position="1166"/>
    </location>
</feature>
<comment type="function">
    <text evidence="1">Receptor that may have an important role in cell/cell signaling during nervous system formation.</text>
</comment>
<dbReference type="SMART" id="SM00282">
    <property type="entry name" value="LamG"/>
    <property type="match status" value="1"/>
</dbReference>
<dbReference type="GO" id="GO:0005509">
    <property type="term" value="F:calcium ion binding"/>
    <property type="evidence" value="ECO:0007669"/>
    <property type="project" value="InterPro"/>
</dbReference>
<feature type="domain" description="G-protein coupled receptors family 2 profile 1" evidence="28">
    <location>
        <begin position="502"/>
        <end position="575"/>
    </location>
</feature>
<evidence type="ECO:0000256" key="17">
    <source>
        <dbReference type="ARBA" id="ARBA00023224"/>
    </source>
</evidence>
<feature type="domain" description="Laminin EGF-like" evidence="26">
    <location>
        <begin position="470"/>
        <end position="517"/>
    </location>
</feature>
<dbReference type="FunFam" id="2.10.25.10:FF:000011">
    <property type="entry name" value="Cadherin EGF LAG seven-pass G-type receptor"/>
    <property type="match status" value="1"/>
</dbReference>
<feature type="domain" description="G-protein coupled receptors family 2 profile 2" evidence="29">
    <location>
        <begin position="993"/>
        <end position="1167"/>
    </location>
</feature>
<keyword evidence="15" id="KW-0675">Receptor</keyword>
<evidence type="ECO:0000256" key="20">
    <source>
        <dbReference type="PROSITE-ProRule" id="PRU00076"/>
    </source>
</evidence>
<dbReference type="PRINTS" id="PR00249">
    <property type="entry name" value="GPCRSECRETIN"/>
</dbReference>
<gene>
    <name evidence="30" type="primary">Celsr1_0</name>
    <name evidence="30" type="ORF">CHLAEN_R10449</name>
</gene>
<dbReference type="Pfam" id="PF02210">
    <property type="entry name" value="Laminin_G_2"/>
    <property type="match status" value="1"/>
</dbReference>
<dbReference type="GO" id="GO:0098609">
    <property type="term" value="P:cell-cell adhesion"/>
    <property type="evidence" value="ECO:0007669"/>
    <property type="project" value="TreeGrafter"/>
</dbReference>
<feature type="compositionally biased region" description="Basic and acidic residues" evidence="22">
    <location>
        <begin position="1373"/>
        <end position="1387"/>
    </location>
</feature>
<dbReference type="SUPFAM" id="SSF57196">
    <property type="entry name" value="EGF/Laminin"/>
    <property type="match status" value="3"/>
</dbReference>
<keyword evidence="17" id="KW-0807">Transducer</keyword>
<dbReference type="SMART" id="SM00181">
    <property type="entry name" value="EGF"/>
    <property type="match status" value="3"/>
</dbReference>
<evidence type="ECO:0000256" key="11">
    <source>
        <dbReference type="ARBA" id="ARBA00022989"/>
    </source>
</evidence>
<dbReference type="PROSITE" id="PS50026">
    <property type="entry name" value="EGF_3"/>
    <property type="match status" value="3"/>
</dbReference>
<evidence type="ECO:0000259" key="26">
    <source>
        <dbReference type="PROSITE" id="PS50027"/>
    </source>
</evidence>
<keyword evidence="10" id="KW-0677">Repeat</keyword>
<dbReference type="FunFam" id="1.20.1070.10:FF:000058">
    <property type="entry name" value="Adhesion G protein-coupled receptor F5"/>
    <property type="match status" value="1"/>
</dbReference>
<keyword evidence="19 21" id="KW-0424">Laminin EGF-like domain</keyword>
<dbReference type="SMART" id="SM00303">
    <property type="entry name" value="GPS"/>
    <property type="match status" value="1"/>
</dbReference>
<dbReference type="FunFam" id="2.60.120.200:FF:000563">
    <property type="entry name" value="Novel protein similar to human EGF LAG seven-pass G-type receptor 1 cadherin (CELSR1)"/>
    <property type="match status" value="1"/>
</dbReference>
<feature type="region of interest" description="Disordered" evidence="22">
    <location>
        <begin position="765"/>
        <end position="799"/>
    </location>
</feature>
<dbReference type="PROSITE" id="PS50261">
    <property type="entry name" value="G_PROTEIN_RECEP_F2_4"/>
    <property type="match status" value="1"/>
</dbReference>
<keyword evidence="6" id="KW-1003">Cell membrane</keyword>
<feature type="disulfide bond" evidence="20">
    <location>
        <begin position="142"/>
        <end position="151"/>
    </location>
</feature>
<feature type="non-terminal residue" evidence="30">
    <location>
        <position position="1"/>
    </location>
</feature>
<dbReference type="SUPFAM" id="SSF49899">
    <property type="entry name" value="Concanavalin A-like lectins/glucanases"/>
    <property type="match status" value="2"/>
</dbReference>
<evidence type="ECO:0000256" key="3">
    <source>
        <dbReference type="ARBA" id="ARBA00007343"/>
    </source>
</evidence>
<dbReference type="PRINTS" id="PR00011">
    <property type="entry name" value="EGFLAMININ"/>
</dbReference>
<dbReference type="OrthoDB" id="26203at2759"/>
<evidence type="ECO:0000256" key="12">
    <source>
        <dbReference type="ARBA" id="ARBA00023040"/>
    </source>
</evidence>
<dbReference type="PANTHER" id="PTHR24026">
    <property type="entry name" value="FAT ATYPICAL CADHERIN-RELATED"/>
    <property type="match status" value="1"/>
</dbReference>
<feature type="domain" description="EGF-like" evidence="25">
    <location>
        <begin position="116"/>
        <end position="152"/>
    </location>
</feature>
<feature type="compositionally biased region" description="Basic and acidic residues" evidence="22">
    <location>
        <begin position="1416"/>
        <end position="1427"/>
    </location>
</feature>
<dbReference type="Proteomes" id="UP000579406">
    <property type="component" value="Unassembled WGS sequence"/>
</dbReference>
<dbReference type="Pfam" id="PF16489">
    <property type="entry name" value="GAIN"/>
    <property type="match status" value="1"/>
</dbReference>
<comment type="subcellular location">
    <subcellularLocation>
        <location evidence="2">Cell membrane</location>
        <topology evidence="2">Multi-pass membrane protein</topology>
    </subcellularLocation>
</comment>
<dbReference type="Pfam" id="PF00008">
    <property type="entry name" value="EGF"/>
    <property type="match status" value="1"/>
</dbReference>
<feature type="compositionally biased region" description="Basic and acidic residues" evidence="22">
    <location>
        <begin position="1351"/>
        <end position="1365"/>
    </location>
</feature>
<comment type="similarity">
    <text evidence="4">Belongs to the G-protein coupled receptor 2 family. LN-TM7 subfamily.</text>
</comment>
<dbReference type="InterPro" id="IPR001879">
    <property type="entry name" value="GPCR_2_extracellular_dom"/>
</dbReference>
<evidence type="ECO:0000256" key="2">
    <source>
        <dbReference type="ARBA" id="ARBA00004651"/>
    </source>
</evidence>
<dbReference type="InterPro" id="IPR002049">
    <property type="entry name" value="LE_dom"/>
</dbReference>
<dbReference type="FunFam" id="4.10.1240.10:FF:000003">
    <property type="entry name" value="Putative cadherin EGF LAG seven-pass G-type receptor 2"/>
    <property type="match status" value="1"/>
</dbReference>
<dbReference type="Gene3D" id="2.170.300.10">
    <property type="entry name" value="Tie2 ligand-binding domain superfamily"/>
    <property type="match status" value="1"/>
</dbReference>
<dbReference type="PANTHER" id="PTHR24026:SF36">
    <property type="entry name" value="CADHERIN EGF LAG SEVEN-PASS G-TYPE RECEPTOR 1"/>
    <property type="match status" value="1"/>
</dbReference>
<dbReference type="InterPro" id="IPR017983">
    <property type="entry name" value="GPCR_2_secretin-like_CS"/>
</dbReference>
<dbReference type="SUPFAM" id="SSF81321">
    <property type="entry name" value="Family A G protein-coupled receptor-like"/>
    <property type="match status" value="1"/>
</dbReference>
<dbReference type="InterPro" id="IPR032471">
    <property type="entry name" value="AGRL2-4_GAIN_subdom_A"/>
</dbReference>
<feature type="domain" description="EGF-like" evidence="25">
    <location>
        <begin position="339"/>
        <end position="375"/>
    </location>
</feature>
<evidence type="ECO:0000256" key="7">
    <source>
        <dbReference type="ARBA" id="ARBA00022553"/>
    </source>
</evidence>
<evidence type="ECO:0000256" key="22">
    <source>
        <dbReference type="SAM" id="MobiDB-lite"/>
    </source>
</evidence>
<feature type="transmembrane region" description="Helical" evidence="23">
    <location>
        <begin position="1115"/>
        <end position="1137"/>
    </location>
</feature>
<keyword evidence="7" id="KW-0597">Phosphoprotein</keyword>
<dbReference type="FunFam" id="2.60.220.50:FF:000005">
    <property type="entry name" value="Cadherin EGF LAG seven-pass G-type receptor 2"/>
    <property type="match status" value="1"/>
</dbReference>
<evidence type="ECO:0000259" key="29">
    <source>
        <dbReference type="PROSITE" id="PS50261"/>
    </source>
</evidence>
<dbReference type="InterPro" id="IPR013320">
    <property type="entry name" value="ConA-like_dom_sf"/>
</dbReference>
<comment type="caution">
    <text evidence="30">The sequence shown here is derived from an EMBL/GenBank/DDBJ whole genome shotgun (WGS) entry which is preliminary data.</text>
</comment>
<dbReference type="Pfam" id="PF02793">
    <property type="entry name" value="HRM"/>
    <property type="match status" value="1"/>
</dbReference>
<keyword evidence="5" id="KW-0217">Developmental protein</keyword>
<dbReference type="PROSITE" id="PS00022">
    <property type="entry name" value="EGF_1"/>
    <property type="match status" value="3"/>
</dbReference>
<dbReference type="InterPro" id="IPR001791">
    <property type="entry name" value="Laminin_G"/>
</dbReference>
<dbReference type="PROSITE" id="PS50025">
    <property type="entry name" value="LAM_G_DOMAIN"/>
    <property type="match status" value="2"/>
</dbReference>
<proteinExistence type="inferred from homology"/>
<keyword evidence="31" id="KW-1185">Reference proteome</keyword>
<dbReference type="PROSITE" id="PS01248">
    <property type="entry name" value="EGF_LAM_1"/>
    <property type="match status" value="1"/>
</dbReference>
<keyword evidence="14 20" id="KW-1015">Disulfide bond</keyword>
<dbReference type="InterPro" id="IPR046338">
    <property type="entry name" value="GAIN_dom_sf"/>
</dbReference>
<dbReference type="GO" id="GO:0005886">
    <property type="term" value="C:plasma membrane"/>
    <property type="evidence" value="ECO:0007669"/>
    <property type="project" value="UniProtKB-SubCell"/>
</dbReference>
<feature type="domain" description="GAIN-B" evidence="27">
    <location>
        <begin position="757"/>
        <end position="926"/>
    </location>
</feature>
<dbReference type="InterPro" id="IPR000203">
    <property type="entry name" value="GPS"/>
</dbReference>
<feature type="compositionally biased region" description="Polar residues" evidence="22">
    <location>
        <begin position="1237"/>
        <end position="1251"/>
    </location>
</feature>
<evidence type="ECO:0000259" key="28">
    <source>
        <dbReference type="PROSITE" id="PS50227"/>
    </source>
</evidence>
<dbReference type="Pfam" id="PF00002">
    <property type="entry name" value="7tm_2"/>
    <property type="match status" value="1"/>
</dbReference>
<feature type="disulfide bond" evidence="21">
    <location>
        <begin position="491"/>
        <end position="500"/>
    </location>
</feature>
<accession>A0A7K9TLI9</accession>
<dbReference type="PROSITE" id="PS50227">
    <property type="entry name" value="G_PROTEIN_RECEP_F2_3"/>
    <property type="match status" value="1"/>
</dbReference>